<keyword evidence="2 4" id="KW-0808">Transferase</keyword>
<comment type="similarity">
    <text evidence="1 4">Belongs to the glycerate kinase type-1 family.</text>
</comment>
<keyword evidence="7" id="KW-1185">Reference proteome</keyword>
<dbReference type="Gene3D" id="3.90.1510.10">
    <property type="entry name" value="Glycerate kinase, domain 2"/>
    <property type="match status" value="1"/>
</dbReference>
<reference evidence="5 7" key="1">
    <citation type="submission" date="2017-09" db="EMBL/GenBank/DDBJ databases">
        <title>Complete Genome Sequences of Two Strains of the Meat Spoilage Bacterium Brochothrix thermosphacta Isolated from Ground Chicken.</title>
        <authorList>
            <person name="Paoli G.C."/>
            <person name="Wijey C."/>
            <person name="Chen C.-Y."/>
            <person name="Nguyen L."/>
            <person name="Yan X."/>
            <person name="Irwin P.L."/>
        </authorList>
    </citation>
    <scope>NUCLEOTIDE SEQUENCE [LARGE SCALE GENOMIC DNA]</scope>
    <source>
        <strain evidence="5 7">BI</strain>
    </source>
</reference>
<dbReference type="EMBL" id="CP023483">
    <property type="protein sequence ID" value="ATF26861.1"/>
    <property type="molecule type" value="Genomic_DNA"/>
</dbReference>
<dbReference type="Proteomes" id="UP000243591">
    <property type="component" value="Chromosome"/>
</dbReference>
<evidence type="ECO:0000256" key="2">
    <source>
        <dbReference type="ARBA" id="ARBA00022679"/>
    </source>
</evidence>
<keyword evidence="3 4" id="KW-0418">Kinase</keyword>
<dbReference type="AlphaFoldDB" id="A0A1D2L5K2"/>
<dbReference type="PANTHER" id="PTHR21599:SF0">
    <property type="entry name" value="GLYCERATE KINASE"/>
    <property type="match status" value="1"/>
</dbReference>
<dbReference type="EMBL" id="OUNC01000006">
    <property type="protein sequence ID" value="SPP27430.1"/>
    <property type="molecule type" value="Genomic_DNA"/>
</dbReference>
<evidence type="ECO:0000313" key="7">
    <source>
        <dbReference type="Proteomes" id="UP000243591"/>
    </source>
</evidence>
<dbReference type="SUPFAM" id="SSF110738">
    <property type="entry name" value="Glycerate kinase I"/>
    <property type="match status" value="1"/>
</dbReference>
<evidence type="ECO:0000256" key="4">
    <source>
        <dbReference type="PIRNR" id="PIRNR006078"/>
    </source>
</evidence>
<evidence type="ECO:0000313" key="6">
    <source>
        <dbReference type="EMBL" id="SPP27430.1"/>
    </source>
</evidence>
<accession>A0A1D2L5K2</accession>
<dbReference type="NCBIfam" id="TIGR00045">
    <property type="entry name" value="glycerate kinase"/>
    <property type="match status" value="1"/>
</dbReference>
<dbReference type="InterPro" id="IPR018193">
    <property type="entry name" value="Glyc_kinase_flavodox-like_fold"/>
</dbReference>
<dbReference type="Pfam" id="PF02595">
    <property type="entry name" value="Gly_kinase"/>
    <property type="match status" value="1"/>
</dbReference>
<evidence type="ECO:0000256" key="1">
    <source>
        <dbReference type="ARBA" id="ARBA00006284"/>
    </source>
</evidence>
<evidence type="ECO:0000313" key="5">
    <source>
        <dbReference type="EMBL" id="ATF26861.1"/>
    </source>
</evidence>
<dbReference type="GO" id="GO:0031388">
    <property type="term" value="P:organic acid phosphorylation"/>
    <property type="evidence" value="ECO:0007669"/>
    <property type="project" value="UniProtKB-UniRule"/>
</dbReference>
<sequence length="370" mass="38479">MNIIIAMDSMKSALTSEAANRIIADIVTTRGHHALSFTMADGGEGTAEAFMSGQSDGEWCHVVTVSPAFKKIEAKYGWVPTEKTAYIDVSAASGIQYASADTHPLNRTSAGTGHLMRDALDKGAQKIVLGLGGSATIDGGIGLVTVLGGQFFNRRGERLQGCGADLGEVAYIDLSLLDKRLANTTIIGASDVTNPLIGENGAVRVFGAQKGLLPDEEIAYDEAMQHYLEVATGALTSEAGDGAAGGIGFALRFFLKGQLQSGATMLVEANQLQEALETADLLITGEGRMDSQSLMGKLPITLARQAKAAKVPVIAFVGGFEGDVAAVASEGIRAVVPIVQGPVTIPEAISAAATNLAAAVERTFILLEWE</sequence>
<proteinExistence type="inferred from homology"/>
<gene>
    <name evidence="6" type="primary">garK</name>
    <name evidence="6" type="ORF">BTBSAS_140062</name>
    <name evidence="5" type="ORF">CNY62_11125</name>
</gene>
<dbReference type="GO" id="GO:0008887">
    <property type="term" value="F:glycerate kinase activity"/>
    <property type="evidence" value="ECO:0007669"/>
    <property type="project" value="UniProtKB-UniRule"/>
</dbReference>
<dbReference type="Proteomes" id="UP000270190">
    <property type="component" value="Unassembled WGS sequence"/>
</dbReference>
<dbReference type="Gene3D" id="3.40.50.10350">
    <property type="entry name" value="Glycerate kinase, domain 1"/>
    <property type="match status" value="1"/>
</dbReference>
<dbReference type="EC" id="2.7.1.165" evidence="6"/>
<dbReference type="PANTHER" id="PTHR21599">
    <property type="entry name" value="GLYCERATE KINASE"/>
    <property type="match status" value="1"/>
</dbReference>
<reference evidence="8" key="3">
    <citation type="submission" date="2018-04" db="EMBL/GenBank/DDBJ databases">
        <authorList>
            <person name="Illikoud N."/>
        </authorList>
    </citation>
    <scope>NUCLEOTIDE SEQUENCE [LARGE SCALE GENOMIC DNA]</scope>
</reference>
<dbReference type="InterPro" id="IPR004381">
    <property type="entry name" value="Glycerate_kinase"/>
</dbReference>
<organism evidence="5 7">
    <name type="scientific">Brochothrix thermosphacta</name>
    <name type="common">Microbacterium thermosphactum</name>
    <dbReference type="NCBI Taxonomy" id="2756"/>
    <lineage>
        <taxon>Bacteria</taxon>
        <taxon>Bacillati</taxon>
        <taxon>Bacillota</taxon>
        <taxon>Bacilli</taxon>
        <taxon>Bacillales</taxon>
        <taxon>Listeriaceae</taxon>
        <taxon>Brochothrix</taxon>
    </lineage>
</organism>
<evidence type="ECO:0000256" key="3">
    <source>
        <dbReference type="ARBA" id="ARBA00022777"/>
    </source>
</evidence>
<dbReference type="PIRSF" id="PIRSF006078">
    <property type="entry name" value="GlxK"/>
    <property type="match status" value="1"/>
</dbReference>
<dbReference type="GO" id="GO:0043798">
    <property type="term" value="F:glycerate 2-kinase activity"/>
    <property type="evidence" value="ECO:0007669"/>
    <property type="project" value="UniProtKB-EC"/>
</dbReference>
<evidence type="ECO:0000313" key="8">
    <source>
        <dbReference type="Proteomes" id="UP000270190"/>
    </source>
</evidence>
<dbReference type="OrthoDB" id="9774290at2"/>
<dbReference type="InterPro" id="IPR018197">
    <property type="entry name" value="Glycerate_kinase_RE-like"/>
</dbReference>
<name>A0A1D2L5K2_BROTH</name>
<dbReference type="STRING" id="2756.BFR44_04935"/>
<dbReference type="RefSeq" id="WP_069125884.1">
    <property type="nucleotide sequence ID" value="NZ_CBCPKC010000001.1"/>
</dbReference>
<reference evidence="6" key="2">
    <citation type="submission" date="2018-04" db="EMBL/GenBank/DDBJ databases">
        <authorList>
            <person name="Go L.Y."/>
            <person name="Mitchell J.A."/>
        </authorList>
    </citation>
    <scope>NUCLEOTIDE SEQUENCE</scope>
    <source>
        <strain evidence="6">BSAS1 3</strain>
    </source>
</reference>
<dbReference type="InterPro" id="IPR036129">
    <property type="entry name" value="Glycerate_kinase_sf"/>
</dbReference>
<dbReference type="KEGG" id="bths:CNY62_11125"/>
<protein>
    <submittedName>
        <fullName evidence="6">Glycerate 2-kinase</fullName>
        <ecNumber evidence="6">2.7.1.165</ecNumber>
    </submittedName>
    <submittedName>
        <fullName evidence="5">Glycerate kinase</fullName>
    </submittedName>
</protein>